<dbReference type="Proteomes" id="UP000033140">
    <property type="component" value="Unassembled WGS sequence"/>
</dbReference>
<accession>A0A0E9NG27</accession>
<keyword evidence="3" id="KW-1185">Reference proteome</keyword>
<reference evidence="2 3" key="2">
    <citation type="journal article" date="2014" name="J. Gen. Appl. Microbiol.">
        <title>The early diverging ascomycetous budding yeast Saitoella complicata has three histone deacetylases belonging to the Clr6, Hos2, and Rpd3 lineages.</title>
        <authorList>
            <person name="Nishida H."/>
            <person name="Matsumoto T."/>
            <person name="Kondo S."/>
            <person name="Hamamoto M."/>
            <person name="Yoshikawa H."/>
        </authorList>
    </citation>
    <scope>NUCLEOTIDE SEQUENCE [LARGE SCALE GENOMIC DNA]</scope>
    <source>
        <strain evidence="2 3">NRRL Y-17804</strain>
    </source>
</reference>
<protein>
    <submittedName>
        <fullName evidence="2">Uncharacterized protein</fullName>
    </submittedName>
</protein>
<evidence type="ECO:0000313" key="3">
    <source>
        <dbReference type="Proteomes" id="UP000033140"/>
    </source>
</evidence>
<evidence type="ECO:0000313" key="2">
    <source>
        <dbReference type="EMBL" id="GAO48641.1"/>
    </source>
</evidence>
<name>A0A0E9NG27_SAICN</name>
<feature type="region of interest" description="Disordered" evidence="1">
    <location>
        <begin position="40"/>
        <end position="68"/>
    </location>
</feature>
<dbReference type="AlphaFoldDB" id="A0A0E9NG27"/>
<gene>
    <name evidence="2" type="ORF">G7K_2811-t1</name>
</gene>
<reference evidence="2 3" key="1">
    <citation type="journal article" date="2011" name="J. Gen. Appl. Microbiol.">
        <title>Draft genome sequencing of the enigmatic yeast Saitoella complicata.</title>
        <authorList>
            <person name="Nishida H."/>
            <person name="Hamamoto M."/>
            <person name="Sugiyama J."/>
        </authorList>
    </citation>
    <scope>NUCLEOTIDE SEQUENCE [LARGE SCALE GENOMIC DNA]</scope>
    <source>
        <strain evidence="2 3">NRRL Y-17804</strain>
    </source>
</reference>
<feature type="compositionally biased region" description="Pro residues" evidence="1">
    <location>
        <begin position="46"/>
        <end position="62"/>
    </location>
</feature>
<comment type="caution">
    <text evidence="2">The sequence shown here is derived from an EMBL/GenBank/DDBJ whole genome shotgun (WGS) entry which is preliminary data.</text>
</comment>
<evidence type="ECO:0000256" key="1">
    <source>
        <dbReference type="SAM" id="MobiDB-lite"/>
    </source>
</evidence>
<dbReference type="EMBL" id="BACD03000016">
    <property type="protein sequence ID" value="GAO48641.1"/>
    <property type="molecule type" value="Genomic_DNA"/>
</dbReference>
<proteinExistence type="predicted"/>
<sequence>MGLQVLSVSFQMNQPSKLFGINYAKQSPVSFRDPFHISHLSNQSPWPRPAVHPQPELHPPGPVARATL</sequence>
<organism evidence="2 3">
    <name type="scientific">Saitoella complicata (strain BCRC 22490 / CBS 7301 / JCM 7358 / NBRC 10748 / NRRL Y-17804)</name>
    <dbReference type="NCBI Taxonomy" id="698492"/>
    <lineage>
        <taxon>Eukaryota</taxon>
        <taxon>Fungi</taxon>
        <taxon>Dikarya</taxon>
        <taxon>Ascomycota</taxon>
        <taxon>Taphrinomycotina</taxon>
        <taxon>Taphrinomycotina incertae sedis</taxon>
        <taxon>Saitoella</taxon>
    </lineage>
</organism>
<reference evidence="2 3" key="3">
    <citation type="journal article" date="2015" name="Genome Announc.">
        <title>Draft Genome Sequence of the Archiascomycetous Yeast Saitoella complicata.</title>
        <authorList>
            <person name="Yamauchi K."/>
            <person name="Kondo S."/>
            <person name="Hamamoto M."/>
            <person name="Takahashi Y."/>
            <person name="Ogura Y."/>
            <person name="Hayashi T."/>
            <person name="Nishida H."/>
        </authorList>
    </citation>
    <scope>NUCLEOTIDE SEQUENCE [LARGE SCALE GENOMIC DNA]</scope>
    <source>
        <strain evidence="2 3">NRRL Y-17804</strain>
    </source>
</reference>